<accession>A0A934RDM6</accession>
<keyword evidence="2" id="KW-1185">Reference proteome</keyword>
<organism evidence="1 2">
    <name type="scientific">Haloferula rosea</name>
    <dbReference type="NCBI Taxonomy" id="490093"/>
    <lineage>
        <taxon>Bacteria</taxon>
        <taxon>Pseudomonadati</taxon>
        <taxon>Verrucomicrobiota</taxon>
        <taxon>Verrucomicrobiia</taxon>
        <taxon>Verrucomicrobiales</taxon>
        <taxon>Verrucomicrobiaceae</taxon>
        <taxon>Haloferula</taxon>
    </lineage>
</organism>
<sequence length="230" mass="25484">MKRLLPLIFLLPASAHETDDSSSDLLYGVEVLTGYRSEYIDRGFKLADGLLEVQLGAEVALSNDWILDFGAWYGTETGSGSFDQTSAFLGLRFEADTWQTGLDLAYNSYSDLIFQDGLQVGPYFDWFFGDDWRVGTAVEYDSGADGWYGKVEAEWSKPTGEDSYLSLLGGLSATSDFYSQSGGNDGFARLSWTYQINRHVALTPFIGTSIAMDSNRSNRVFGGLWFAVNF</sequence>
<protein>
    <submittedName>
        <fullName evidence="1">Uncharacterized protein</fullName>
    </submittedName>
</protein>
<reference evidence="1" key="1">
    <citation type="submission" date="2021-01" db="EMBL/GenBank/DDBJ databases">
        <title>Modified the classification status of verrucomicrobia.</title>
        <authorList>
            <person name="Feng X."/>
        </authorList>
    </citation>
    <scope>NUCLEOTIDE SEQUENCE</scope>
    <source>
        <strain evidence="1">KCTC 22201</strain>
    </source>
</reference>
<name>A0A934RDM6_9BACT</name>
<gene>
    <name evidence="1" type="ORF">JIN81_17415</name>
</gene>
<proteinExistence type="predicted"/>
<dbReference type="EMBL" id="JAENII010000018">
    <property type="protein sequence ID" value="MBK1828818.1"/>
    <property type="molecule type" value="Genomic_DNA"/>
</dbReference>
<dbReference type="Proteomes" id="UP000658278">
    <property type="component" value="Unassembled WGS sequence"/>
</dbReference>
<evidence type="ECO:0000313" key="1">
    <source>
        <dbReference type="EMBL" id="MBK1828818.1"/>
    </source>
</evidence>
<dbReference type="AlphaFoldDB" id="A0A934RDM6"/>
<evidence type="ECO:0000313" key="2">
    <source>
        <dbReference type="Proteomes" id="UP000658278"/>
    </source>
</evidence>
<dbReference type="RefSeq" id="WP_200282975.1">
    <property type="nucleotide sequence ID" value="NZ_JAENII010000018.1"/>
</dbReference>
<comment type="caution">
    <text evidence="1">The sequence shown here is derived from an EMBL/GenBank/DDBJ whole genome shotgun (WGS) entry which is preliminary data.</text>
</comment>